<evidence type="ECO:0000313" key="2">
    <source>
        <dbReference type="Proteomes" id="UP000327148"/>
    </source>
</evidence>
<dbReference type="EMBL" id="VYWO01000001">
    <property type="protein sequence ID" value="KAA9302306.1"/>
    <property type="molecule type" value="Genomic_DNA"/>
</dbReference>
<proteinExistence type="predicted"/>
<protein>
    <submittedName>
        <fullName evidence="1">Type I-E CRISPR-associated protein Cse1/CasA</fullName>
    </submittedName>
</protein>
<name>A0A5N1GPS1_9LACT</name>
<accession>A0A5N1GPS1</accession>
<dbReference type="Pfam" id="PF09481">
    <property type="entry name" value="CRISPR_Cse1"/>
    <property type="match status" value="1"/>
</dbReference>
<dbReference type="OrthoDB" id="3187690at2"/>
<dbReference type="RefSeq" id="WP_070626249.1">
    <property type="nucleotide sequence ID" value="NZ_VYWO01000001.1"/>
</dbReference>
<reference evidence="1 2" key="1">
    <citation type="submission" date="2019-09" db="EMBL/GenBank/DDBJ databases">
        <title>Draft genome sequence assemblies of isolates from the urinary tract.</title>
        <authorList>
            <person name="Mores C.R."/>
            <person name="Putonti C."/>
            <person name="Wolfe A.J."/>
        </authorList>
    </citation>
    <scope>NUCLEOTIDE SEQUENCE [LARGE SCALE GENOMIC DNA]</scope>
    <source>
        <strain evidence="1 2">UMB623</strain>
    </source>
</reference>
<dbReference type="STRING" id="119206.AWM72_05585"/>
<gene>
    <name evidence="1" type="ORF">F6I03_03570</name>
</gene>
<evidence type="ECO:0000313" key="1">
    <source>
        <dbReference type="EMBL" id="KAA9302306.1"/>
    </source>
</evidence>
<comment type="caution">
    <text evidence="1">The sequence shown here is derived from an EMBL/GenBank/DDBJ whole genome shotgun (WGS) entry which is preliminary data.</text>
</comment>
<dbReference type="Gene3D" id="1.10.132.100">
    <property type="match status" value="1"/>
</dbReference>
<dbReference type="InterPro" id="IPR013381">
    <property type="entry name" value="CRISPR-assoc_prot_Cse1"/>
</dbReference>
<dbReference type="AlphaFoldDB" id="A0A5N1GPS1"/>
<organism evidence="1 2">
    <name type="scientific">Aerococcus sanguinicola</name>
    <dbReference type="NCBI Taxonomy" id="119206"/>
    <lineage>
        <taxon>Bacteria</taxon>
        <taxon>Bacillati</taxon>
        <taxon>Bacillota</taxon>
        <taxon>Bacilli</taxon>
        <taxon>Lactobacillales</taxon>
        <taxon>Aerococcaceae</taxon>
        <taxon>Aerococcus</taxon>
    </lineage>
</organism>
<sequence>MSRFNLIDEAWIKVLDLEDQNQEVSLKEVFQNAHLYQRLAGETETQNFAVLRILLSILQTAFDRFDLEGDLRPHYQDDWDAEDRNDVKKLYKKLRKDWHRLWENKELPKNIFSYLDHWYDRFYLFDEAYPFMQVAADEISEDKISKKKASSVSGKNINRLISESGNKPALFSPKYAAKKNKEILSESEVARWLITLQGYIGLSDKVIFGQDKYKASKGWLFDIGGIYLEGDNLLETLLLNCIAVHPYDKFWGKQQKPAWEFAPAENIEGYFTDFAPDNLAELYTLWSRAVYIDPETDLSQPFECQLVKLPDLRHTNQFLEPMTLWRHNDSGENKGRFTPRKHRPGQAIWRSFGLLALPDSDAEDEKQRQPGIIQWLNKLDETISDKVITLRAVSMQDDGNATSWVPVDEICDRLDIRSFVLIDVKESNWMPRINDTVDKTKKMVEVHFQYFLKDINQIRNIKRDDPKYYAFINQNIEEVYFRIDRPFRDWLLSLEMYESKNQKVQDWQDCLYDLINQQVSQIINEAGPRDYTGIVQDKEVMNIATVHNKFSRFLWKALKEE</sequence>
<dbReference type="Proteomes" id="UP000327148">
    <property type="component" value="Unassembled WGS sequence"/>
</dbReference>